<gene>
    <name evidence="7" type="ORF">J2Z66_004254</name>
</gene>
<dbReference type="Proteomes" id="UP001519287">
    <property type="component" value="Unassembled WGS sequence"/>
</dbReference>
<dbReference type="SUPFAM" id="SSF64518">
    <property type="entry name" value="Phase 1 flagellin"/>
    <property type="match status" value="2"/>
</dbReference>
<dbReference type="InterPro" id="IPR042187">
    <property type="entry name" value="Flagellin_C_sub2"/>
</dbReference>
<reference evidence="7 8" key="1">
    <citation type="submission" date="2021-03" db="EMBL/GenBank/DDBJ databases">
        <title>Genomic Encyclopedia of Type Strains, Phase IV (KMG-IV): sequencing the most valuable type-strain genomes for metagenomic binning, comparative biology and taxonomic classification.</title>
        <authorList>
            <person name="Goeker M."/>
        </authorList>
    </citation>
    <scope>NUCLEOTIDE SEQUENCE [LARGE SCALE GENOMIC DNA]</scope>
    <source>
        <strain evidence="7 8">DSM 26048</strain>
    </source>
</reference>
<evidence type="ECO:0000256" key="4">
    <source>
        <dbReference type="RuleBase" id="RU362073"/>
    </source>
</evidence>
<protein>
    <recommendedName>
        <fullName evidence="2 4">Flagellin</fullName>
    </recommendedName>
</protein>
<keyword evidence="7" id="KW-0282">Flagellum</keyword>
<keyword evidence="7" id="KW-0966">Cell projection</keyword>
<dbReference type="Pfam" id="PF00669">
    <property type="entry name" value="Flagellin_N"/>
    <property type="match status" value="1"/>
</dbReference>
<feature type="domain" description="Flagellin C-terminal" evidence="6">
    <location>
        <begin position="971"/>
        <end position="1055"/>
    </location>
</feature>
<evidence type="ECO:0000313" key="7">
    <source>
        <dbReference type="EMBL" id="MBP1992645.1"/>
    </source>
</evidence>
<name>A0ABS4IYH8_9BACL</name>
<dbReference type="InterPro" id="IPR001492">
    <property type="entry name" value="Flagellin"/>
</dbReference>
<keyword evidence="3 4" id="KW-0975">Bacterial flagellum</keyword>
<evidence type="ECO:0000259" key="6">
    <source>
        <dbReference type="Pfam" id="PF00700"/>
    </source>
</evidence>
<keyword evidence="8" id="KW-1185">Reference proteome</keyword>
<dbReference type="Gene3D" id="6.10.10.10">
    <property type="entry name" value="Flagellar export chaperone, C-terminal domain"/>
    <property type="match status" value="1"/>
</dbReference>
<keyword evidence="4" id="KW-0964">Secreted</keyword>
<comment type="function">
    <text evidence="4">Flagellin is the subunit protein which polymerizes to form the filaments of bacterial flagella.</text>
</comment>
<evidence type="ECO:0000256" key="3">
    <source>
        <dbReference type="ARBA" id="ARBA00023143"/>
    </source>
</evidence>
<evidence type="ECO:0000259" key="5">
    <source>
        <dbReference type="Pfam" id="PF00669"/>
    </source>
</evidence>
<sequence>MRINHNIGALNTYRQLTANTEKGAKSIEKLSSGLRINRAGDDAAGLAISEKMRAQIRGLDQATRNSQDGISMIQTTEGALNETHSILQRMRELANQSASDTNVGVDRAEIQKEMNQLTSEINRIGNTTEFNTQALLKGKTGTVTATDSASKTITDGVAGVLQGELSGLTTVNGSVVGSTSTTTIQASSSKATGAFEDVTETTASVKGIKATVGVSNGITFEADAVGTGLNGKTITIKQSATGTAQTSGLTIDGSGNYTFTIGEDAAGTSLATDRATYYNQLKSAIDDFSINGNAGAGFALGEAITVKPPASADSPLTAFNNTVATIGGGVNEVAGVYDLKLDKKFTEAGDTVKIAGKTFTAVIGTADPSKGEFQLATTSALVGASTEITQATSLLAAIQADADISARFTIDNAGGTLATLTFTEKAGQATGVALSNTTVAGSGSDDKLVIKNGNGNNLRNVSIDVATNVTASGGTVKLESTAGNTLTFTTTAADGAKANGVRVVMEAGTGTDPTAVYKDGKLTISLGTDATQNIGTNILAEVKAIGVKDGIDFNGWTQVSAGNFGNATGVSATAAHINADQMVAGGKDTQVASTMSVEFSNGDIKIHLANDNASENTAAKIQAALKALVTAGEVGGYWEAGQHKVVDLNKFTFEAQGNWDTKTLGNSITKATGTFTGGVEDVKGKYTFDVTKAFGEGDQVLIKGEVFTAVSGLADATKGQFSINANGLGTGTLNEQTTSLLDAISLNSKLSGYEASIVSGTTNKIQLVEKASSGKDLKATDLDTKATGTLGEFSISSAPLNNDGGSFVIDGVEIKISNKEANVGYANGTVIKEASTVLEQNKALVDAINKNTELKGKYTASINEDGDMNLVQTNGSATGPQVQAKTSPKGDFTATFQVGANSGQSMTIEVGDMRANALNISGDGSVSNVQAKNGIVASFVAVANVGDGSTKNLTEFALDVSTSEKASAAISVINDAIEVVSGQRSQLGAYQNRLEHTINNLGTSSENLTAAESRIRDVDMAKEIMENTKNNILAQAAQAMLAQANQSTQGVLQLLR</sequence>
<comment type="caution">
    <text evidence="7">The sequence shown here is derived from an EMBL/GenBank/DDBJ whole genome shotgun (WGS) entry which is preliminary data.</text>
</comment>
<dbReference type="InterPro" id="IPR046358">
    <property type="entry name" value="Flagellin_C"/>
</dbReference>
<dbReference type="EMBL" id="JAGGLB010000014">
    <property type="protein sequence ID" value="MBP1992645.1"/>
    <property type="molecule type" value="Genomic_DNA"/>
</dbReference>
<dbReference type="PANTHER" id="PTHR42792:SF2">
    <property type="entry name" value="FLAGELLIN"/>
    <property type="match status" value="1"/>
</dbReference>
<dbReference type="Gene3D" id="1.20.1330.10">
    <property type="entry name" value="f41 fragment of flagellin, N-terminal domain"/>
    <property type="match status" value="2"/>
</dbReference>
<dbReference type="Gene3D" id="3.30.70.2120">
    <property type="match status" value="1"/>
</dbReference>
<proteinExistence type="inferred from homology"/>
<organism evidence="7 8">
    <name type="scientific">Paenibacillus eucommiae</name>
    <dbReference type="NCBI Taxonomy" id="1355755"/>
    <lineage>
        <taxon>Bacteria</taxon>
        <taxon>Bacillati</taxon>
        <taxon>Bacillota</taxon>
        <taxon>Bacilli</taxon>
        <taxon>Bacillales</taxon>
        <taxon>Paenibacillaceae</taxon>
        <taxon>Paenibacillus</taxon>
    </lineage>
</organism>
<evidence type="ECO:0000256" key="2">
    <source>
        <dbReference type="ARBA" id="ARBA00020110"/>
    </source>
</evidence>
<comment type="similarity">
    <text evidence="1 4">Belongs to the bacterial flagellin family.</text>
</comment>
<feature type="domain" description="Flagellin N-terminal" evidence="5">
    <location>
        <begin position="3"/>
        <end position="139"/>
    </location>
</feature>
<comment type="subcellular location">
    <subcellularLocation>
        <location evidence="4">Secreted</location>
    </subcellularLocation>
    <subcellularLocation>
        <location evidence="4">Bacterial flagellum</location>
    </subcellularLocation>
</comment>
<dbReference type="PANTHER" id="PTHR42792">
    <property type="entry name" value="FLAGELLIN"/>
    <property type="match status" value="1"/>
</dbReference>
<accession>A0ABS4IYH8</accession>
<keyword evidence="7" id="KW-0969">Cilium</keyword>
<dbReference type="PRINTS" id="PR00207">
    <property type="entry name" value="FLAGELLIN"/>
</dbReference>
<dbReference type="InterPro" id="IPR001029">
    <property type="entry name" value="Flagellin_N"/>
</dbReference>
<dbReference type="Pfam" id="PF00700">
    <property type="entry name" value="Flagellin_C"/>
    <property type="match status" value="1"/>
</dbReference>
<evidence type="ECO:0000313" key="8">
    <source>
        <dbReference type="Proteomes" id="UP001519287"/>
    </source>
</evidence>
<evidence type="ECO:0000256" key="1">
    <source>
        <dbReference type="ARBA" id="ARBA00005709"/>
    </source>
</evidence>